<dbReference type="Gene3D" id="2.40.10.120">
    <property type="match status" value="1"/>
</dbReference>
<evidence type="ECO:0000313" key="2">
    <source>
        <dbReference type="Proteomes" id="UP000712600"/>
    </source>
</evidence>
<comment type="caution">
    <text evidence="1">The sequence shown here is derived from an EMBL/GenBank/DDBJ whole genome shotgun (WGS) entry which is preliminary data.</text>
</comment>
<dbReference type="GO" id="GO:0004252">
    <property type="term" value="F:serine-type endopeptidase activity"/>
    <property type="evidence" value="ECO:0007669"/>
    <property type="project" value="TreeGrafter"/>
</dbReference>
<dbReference type="EMBL" id="QGKX02000095">
    <property type="protein sequence ID" value="KAF3573514.1"/>
    <property type="molecule type" value="Genomic_DNA"/>
</dbReference>
<dbReference type="Proteomes" id="UP000712600">
    <property type="component" value="Unassembled WGS sequence"/>
</dbReference>
<dbReference type="SUPFAM" id="SSF50494">
    <property type="entry name" value="Trypsin-like serine proteases"/>
    <property type="match status" value="1"/>
</dbReference>
<dbReference type="InterPro" id="IPR009003">
    <property type="entry name" value="Peptidase_S1_PA"/>
</dbReference>
<dbReference type="PANTHER" id="PTHR22939:SF125">
    <property type="entry name" value="PROTEASE DO-LIKE 14-RELATED"/>
    <property type="match status" value="1"/>
</dbReference>
<sequence length="290" mass="30844">MCTAPTDDSIYINHIISIDSFKEWKYIGLMKTYKPCFGRTNVGDPLPTSSLASTDANFFGKDSLKNAAAIIAPSSVNLTTYKGGLFGSGVVFSEEGLIITTAHTVVDVEKLQVSRVYHAQRKEVIIATSLGQTFVGAVADYDLDYDLALVKIESPVSLSPAKFGTSSLLAVGDFVLSGSSGGALVNLEGEVIGLNCGHGEAEVGVGFAIPIGFTCNLRNKYALNKLLSADSFQVSCKVIGWGLDAAEQNLLLQVSHYFSVPGDGREVGSSISKRMMLLKSFAPAELNLQL</sequence>
<dbReference type="PANTHER" id="PTHR22939">
    <property type="entry name" value="SERINE PROTEASE FAMILY S1C HTRA-RELATED"/>
    <property type="match status" value="1"/>
</dbReference>
<proteinExistence type="predicted"/>
<gene>
    <name evidence="1" type="ORF">F2Q69_00063616</name>
</gene>
<accession>A0A8S9RJZ6</accession>
<dbReference type="Gene3D" id="2.40.10.10">
    <property type="entry name" value="Trypsin-like serine proteases"/>
    <property type="match status" value="1"/>
</dbReference>
<dbReference type="InterPro" id="IPR043504">
    <property type="entry name" value="Peptidase_S1_PA_chymotrypsin"/>
</dbReference>
<dbReference type="Pfam" id="PF13365">
    <property type="entry name" value="Trypsin_2"/>
    <property type="match status" value="1"/>
</dbReference>
<evidence type="ECO:0000313" key="1">
    <source>
        <dbReference type="EMBL" id="KAF3573514.1"/>
    </source>
</evidence>
<protein>
    <submittedName>
        <fullName evidence="1">Uncharacterized protein</fullName>
    </submittedName>
</protein>
<dbReference type="AlphaFoldDB" id="A0A8S9RJZ6"/>
<reference evidence="1" key="1">
    <citation type="submission" date="2019-12" db="EMBL/GenBank/DDBJ databases">
        <title>Genome sequencing and annotation of Brassica cretica.</title>
        <authorList>
            <person name="Studholme D.J."/>
            <person name="Sarris P."/>
        </authorList>
    </citation>
    <scope>NUCLEOTIDE SEQUENCE</scope>
    <source>
        <strain evidence="1">PFS-109/04</strain>
        <tissue evidence="1">Leaf</tissue>
    </source>
</reference>
<organism evidence="1 2">
    <name type="scientific">Brassica cretica</name>
    <name type="common">Mustard</name>
    <dbReference type="NCBI Taxonomy" id="69181"/>
    <lineage>
        <taxon>Eukaryota</taxon>
        <taxon>Viridiplantae</taxon>
        <taxon>Streptophyta</taxon>
        <taxon>Embryophyta</taxon>
        <taxon>Tracheophyta</taxon>
        <taxon>Spermatophyta</taxon>
        <taxon>Magnoliopsida</taxon>
        <taxon>eudicotyledons</taxon>
        <taxon>Gunneridae</taxon>
        <taxon>Pentapetalae</taxon>
        <taxon>rosids</taxon>
        <taxon>malvids</taxon>
        <taxon>Brassicales</taxon>
        <taxon>Brassicaceae</taxon>
        <taxon>Brassiceae</taxon>
        <taxon>Brassica</taxon>
    </lineage>
</organism>
<dbReference type="GO" id="GO:0006508">
    <property type="term" value="P:proteolysis"/>
    <property type="evidence" value="ECO:0007669"/>
    <property type="project" value="TreeGrafter"/>
</dbReference>
<name>A0A8S9RJZ6_BRACR</name>